<dbReference type="EMBL" id="BMNK01000014">
    <property type="protein sequence ID" value="GGP13465.1"/>
    <property type="molecule type" value="Genomic_DNA"/>
</dbReference>
<dbReference type="RefSeq" id="WP_189142601.1">
    <property type="nucleotide sequence ID" value="NZ_BMNK01000014.1"/>
</dbReference>
<sequence>MEKTSGMRSNRRGFIGWMGKVGVTAVGAVAGVAAMSKSASAANWRCCNLALPNKFCNTNSQGQYVCPSGYSMKVWNCCTGSRLYACGECTKGSNCSTGPFVCSAGWTVRANSC</sequence>
<organism evidence="1 2">
    <name type="scientific">Nonomuraea glycinis</name>
    <dbReference type="NCBI Taxonomy" id="2047744"/>
    <lineage>
        <taxon>Bacteria</taxon>
        <taxon>Bacillati</taxon>
        <taxon>Actinomycetota</taxon>
        <taxon>Actinomycetes</taxon>
        <taxon>Streptosporangiales</taxon>
        <taxon>Streptosporangiaceae</taxon>
        <taxon>Nonomuraea</taxon>
    </lineage>
</organism>
<dbReference type="Proteomes" id="UP000660745">
    <property type="component" value="Unassembled WGS sequence"/>
</dbReference>
<protein>
    <submittedName>
        <fullName evidence="1">Uncharacterized protein</fullName>
    </submittedName>
</protein>
<reference evidence="1" key="2">
    <citation type="submission" date="2020-09" db="EMBL/GenBank/DDBJ databases">
        <authorList>
            <person name="Sun Q."/>
            <person name="Zhou Y."/>
        </authorList>
    </citation>
    <scope>NUCLEOTIDE SEQUENCE</scope>
    <source>
        <strain evidence="1">CGMCC 4.7430</strain>
    </source>
</reference>
<accession>A0A918AAY7</accession>
<comment type="caution">
    <text evidence="1">The sequence shown here is derived from an EMBL/GenBank/DDBJ whole genome shotgun (WGS) entry which is preliminary data.</text>
</comment>
<reference evidence="1" key="1">
    <citation type="journal article" date="2014" name="Int. J. Syst. Evol. Microbiol.">
        <title>Complete genome sequence of Corynebacterium casei LMG S-19264T (=DSM 44701T), isolated from a smear-ripened cheese.</title>
        <authorList>
            <consortium name="US DOE Joint Genome Institute (JGI-PGF)"/>
            <person name="Walter F."/>
            <person name="Albersmeier A."/>
            <person name="Kalinowski J."/>
            <person name="Ruckert C."/>
        </authorList>
    </citation>
    <scope>NUCLEOTIDE SEQUENCE</scope>
    <source>
        <strain evidence="1">CGMCC 4.7430</strain>
    </source>
</reference>
<evidence type="ECO:0000313" key="2">
    <source>
        <dbReference type="Proteomes" id="UP000660745"/>
    </source>
</evidence>
<dbReference type="AlphaFoldDB" id="A0A918AAY7"/>
<dbReference type="InterPro" id="IPR006311">
    <property type="entry name" value="TAT_signal"/>
</dbReference>
<gene>
    <name evidence="1" type="ORF">GCM10012278_65340</name>
</gene>
<keyword evidence="2" id="KW-1185">Reference proteome</keyword>
<proteinExistence type="predicted"/>
<name>A0A918AAY7_9ACTN</name>
<evidence type="ECO:0000313" key="1">
    <source>
        <dbReference type="EMBL" id="GGP13465.1"/>
    </source>
</evidence>
<dbReference type="PROSITE" id="PS51318">
    <property type="entry name" value="TAT"/>
    <property type="match status" value="1"/>
</dbReference>